<proteinExistence type="predicted"/>
<dbReference type="RefSeq" id="WP_181730962.1">
    <property type="nucleotide sequence ID" value="NZ_JACEIR010000001.1"/>
</dbReference>
<evidence type="ECO:0000256" key="1">
    <source>
        <dbReference type="SAM" id="Phobius"/>
    </source>
</evidence>
<dbReference type="Proteomes" id="UP000633619">
    <property type="component" value="Unassembled WGS sequence"/>
</dbReference>
<sequence>MMHSIPVNVKVIAPIFAFIMALTVIFVRIKAADKPTNAKKILIPPLGMSTGFLMFLYPPVHIPWSWAIASFLVGALFLSIPLIQTSKFEIIDGQVYLKRSRAFIYILLILFVIRMSLHTYIEHFISYYQTASLFFILAFGMLLPWRIAMYIRYKKLLSTEKDASGKPMPQKSP</sequence>
<comment type="caution">
    <text evidence="2">The sequence shown here is derived from an EMBL/GenBank/DDBJ whole genome shotgun (WGS) entry which is preliminary data.</text>
</comment>
<protein>
    <submittedName>
        <fullName evidence="2">Cytochrome c biogenesis protein CcdC</fullName>
    </submittedName>
</protein>
<dbReference type="AlphaFoldDB" id="A0A8I1AAV9"/>
<feature type="transmembrane region" description="Helical" evidence="1">
    <location>
        <begin position="64"/>
        <end position="83"/>
    </location>
</feature>
<dbReference type="InterPro" id="IPR058247">
    <property type="entry name" value="DUF1453"/>
</dbReference>
<gene>
    <name evidence="2" type="ORF">I8U20_01465</name>
</gene>
<feature type="transmembrane region" description="Helical" evidence="1">
    <location>
        <begin position="127"/>
        <end position="145"/>
    </location>
</feature>
<dbReference type="InterPro" id="IPR031306">
    <property type="entry name" value="CcdC"/>
</dbReference>
<dbReference type="EMBL" id="JAECVW010000001">
    <property type="protein sequence ID" value="MBH8593994.1"/>
    <property type="molecule type" value="Genomic_DNA"/>
</dbReference>
<keyword evidence="3" id="KW-1185">Reference proteome</keyword>
<dbReference type="PANTHER" id="PTHR39164">
    <property type="entry name" value="PROTEIN CCDC"/>
    <property type="match status" value="1"/>
</dbReference>
<keyword evidence="1" id="KW-0472">Membrane</keyword>
<organism evidence="2 3">
    <name type="scientific">Thermoactinomyces intermedius</name>
    <dbReference type="NCBI Taxonomy" id="2024"/>
    <lineage>
        <taxon>Bacteria</taxon>
        <taxon>Bacillati</taxon>
        <taxon>Bacillota</taxon>
        <taxon>Bacilli</taxon>
        <taxon>Bacillales</taxon>
        <taxon>Thermoactinomycetaceae</taxon>
        <taxon>Thermoactinomyces</taxon>
    </lineage>
</organism>
<dbReference type="PANTHER" id="PTHR39164:SF1">
    <property type="entry name" value="PROTEIN CCDC"/>
    <property type="match status" value="1"/>
</dbReference>
<name>A0A8I1AAV9_THEIN</name>
<evidence type="ECO:0000313" key="3">
    <source>
        <dbReference type="Proteomes" id="UP000633619"/>
    </source>
</evidence>
<keyword evidence="1" id="KW-0812">Transmembrane</keyword>
<evidence type="ECO:0000313" key="2">
    <source>
        <dbReference type="EMBL" id="MBH8593994.1"/>
    </source>
</evidence>
<feature type="transmembrane region" description="Helical" evidence="1">
    <location>
        <begin position="103"/>
        <end position="121"/>
    </location>
</feature>
<reference evidence="2 3" key="1">
    <citation type="submission" date="2020-12" db="EMBL/GenBank/DDBJ databases">
        <title>WGS of Thermoactinomyces spp.</title>
        <authorList>
            <person name="Cheng K."/>
        </authorList>
    </citation>
    <scope>NUCLEOTIDE SEQUENCE [LARGE SCALE GENOMIC DNA]</scope>
    <source>
        <strain evidence="3">CICC 10671\DSM 43846</strain>
    </source>
</reference>
<dbReference type="Pfam" id="PF07301">
    <property type="entry name" value="DUF1453"/>
    <property type="match status" value="1"/>
</dbReference>
<feature type="transmembrane region" description="Helical" evidence="1">
    <location>
        <begin position="12"/>
        <end position="29"/>
    </location>
</feature>
<keyword evidence="1" id="KW-1133">Transmembrane helix</keyword>
<dbReference type="PIRSF" id="PIRSF021441">
    <property type="entry name" value="DUF1453"/>
    <property type="match status" value="1"/>
</dbReference>
<accession>A0A8I1AAV9</accession>